<dbReference type="GO" id="GO:0030170">
    <property type="term" value="F:pyridoxal phosphate binding"/>
    <property type="evidence" value="ECO:0007669"/>
    <property type="project" value="InterPro"/>
</dbReference>
<dbReference type="GO" id="GO:0008483">
    <property type="term" value="F:transaminase activity"/>
    <property type="evidence" value="ECO:0007669"/>
    <property type="project" value="UniProtKB-KW"/>
</dbReference>
<dbReference type="InterPro" id="IPR036390">
    <property type="entry name" value="WH_DNA-bd_sf"/>
</dbReference>
<feature type="domain" description="HTH gntR-type" evidence="6">
    <location>
        <begin position="16"/>
        <end position="84"/>
    </location>
</feature>
<protein>
    <submittedName>
        <fullName evidence="7">PLP-dependent aminotransferase family protein</fullName>
    </submittedName>
</protein>
<sequence length="493" mass="56666">MFPYKTSFKINRDIKEPLYLQLANQFIVFIKEGNLSSGTKLLGTRSFAELLNVHRKTIVACYEELALQGWVESIPKKGTFVHGNLPLLNTTSIVKESVKKEKLKTGFSFYENNELLSKGEKKSSDMIYINDGTSDERLTPIEEIVRTYRRIASKQSVYKEFGYGSTFGNTKLRETLVGYLNETRGLQISKENILITRGSQMGIWLSSKLLLKEGDNIIVGETNYASADVTFLHQKANLLRVLVDENGIVTEEIEKQCKKQQIKAVYVTSHHHHPTTVTLSAERRIHLLNLAKKYKFAIIEDDYDYDFNYNHAPILPLASHDVNGNVIYIGSVCKTVAPVFRIGYLIASKEFVDEASKLRGFVDRQGDALLELTFADFIKSGDLDRHIRKVLKIYKARRDLFCALLKEKLSDCFQFEIPKGGMAVWIRLNKKYSWKQVYEEGYKHQLEIGEWYRYDIAKTGHNAIRMGFASYNEKEIYDLINKLVLVFKKLKAQ</sequence>
<dbReference type="PANTHER" id="PTHR46577:SF1">
    <property type="entry name" value="HTH-TYPE TRANSCRIPTIONAL REGULATORY PROTEIN GABR"/>
    <property type="match status" value="1"/>
</dbReference>
<dbReference type="EMBL" id="WAAU01000008">
    <property type="protein sequence ID" value="KAB1159559.1"/>
    <property type="molecule type" value="Genomic_DNA"/>
</dbReference>
<dbReference type="InterPro" id="IPR004839">
    <property type="entry name" value="Aminotransferase_I/II_large"/>
</dbReference>
<keyword evidence="5" id="KW-0804">Transcription</keyword>
<dbReference type="CDD" id="cd00609">
    <property type="entry name" value="AAT_like"/>
    <property type="match status" value="1"/>
</dbReference>
<reference evidence="7 8" key="1">
    <citation type="submission" date="2019-09" db="EMBL/GenBank/DDBJ databases">
        <authorList>
            <person name="Cao W.R."/>
        </authorList>
    </citation>
    <scope>NUCLEOTIDE SEQUENCE [LARGE SCALE GENOMIC DNA]</scope>
    <source>
        <strain evidence="8">a4</strain>
    </source>
</reference>
<dbReference type="GO" id="GO:0003677">
    <property type="term" value="F:DNA binding"/>
    <property type="evidence" value="ECO:0007669"/>
    <property type="project" value="UniProtKB-KW"/>
</dbReference>
<keyword evidence="7" id="KW-0032">Aminotransferase</keyword>
<evidence type="ECO:0000256" key="5">
    <source>
        <dbReference type="ARBA" id="ARBA00023163"/>
    </source>
</evidence>
<evidence type="ECO:0000313" key="7">
    <source>
        <dbReference type="EMBL" id="KAB1159559.1"/>
    </source>
</evidence>
<dbReference type="InterPro" id="IPR051446">
    <property type="entry name" value="HTH_trans_reg/aminotransferase"/>
</dbReference>
<dbReference type="Proteomes" id="UP000467305">
    <property type="component" value="Unassembled WGS sequence"/>
</dbReference>
<dbReference type="PANTHER" id="PTHR46577">
    <property type="entry name" value="HTH-TYPE TRANSCRIPTIONAL REGULATORY PROTEIN GABR"/>
    <property type="match status" value="1"/>
</dbReference>
<proteinExistence type="inferred from homology"/>
<dbReference type="AlphaFoldDB" id="A0A7J5APM5"/>
<evidence type="ECO:0000256" key="3">
    <source>
        <dbReference type="ARBA" id="ARBA00023015"/>
    </source>
</evidence>
<dbReference type="RefSeq" id="WP_150898805.1">
    <property type="nucleotide sequence ID" value="NZ_WAAU01000008.1"/>
</dbReference>
<dbReference type="CDD" id="cd07377">
    <property type="entry name" value="WHTH_GntR"/>
    <property type="match status" value="1"/>
</dbReference>
<keyword evidence="7" id="KW-0808">Transferase</keyword>
<dbReference type="Gene3D" id="3.40.640.10">
    <property type="entry name" value="Type I PLP-dependent aspartate aminotransferase-like (Major domain)"/>
    <property type="match status" value="1"/>
</dbReference>
<dbReference type="InterPro" id="IPR015424">
    <property type="entry name" value="PyrdxlP-dep_Trfase"/>
</dbReference>
<dbReference type="InterPro" id="IPR000524">
    <property type="entry name" value="Tscrpt_reg_HTH_GntR"/>
</dbReference>
<evidence type="ECO:0000256" key="1">
    <source>
        <dbReference type="ARBA" id="ARBA00005384"/>
    </source>
</evidence>
<dbReference type="PROSITE" id="PS50949">
    <property type="entry name" value="HTH_GNTR"/>
    <property type="match status" value="1"/>
</dbReference>
<accession>A0A7J5APM5</accession>
<comment type="caution">
    <text evidence="7">The sequence shown here is derived from an EMBL/GenBank/DDBJ whole genome shotgun (WGS) entry which is preliminary data.</text>
</comment>
<dbReference type="GO" id="GO:0003700">
    <property type="term" value="F:DNA-binding transcription factor activity"/>
    <property type="evidence" value="ECO:0007669"/>
    <property type="project" value="InterPro"/>
</dbReference>
<evidence type="ECO:0000256" key="2">
    <source>
        <dbReference type="ARBA" id="ARBA00022898"/>
    </source>
</evidence>
<dbReference type="SUPFAM" id="SSF46785">
    <property type="entry name" value="Winged helix' DNA-binding domain"/>
    <property type="match status" value="1"/>
</dbReference>
<keyword evidence="3" id="KW-0805">Transcription regulation</keyword>
<dbReference type="Pfam" id="PF00155">
    <property type="entry name" value="Aminotran_1_2"/>
    <property type="match status" value="1"/>
</dbReference>
<evidence type="ECO:0000259" key="6">
    <source>
        <dbReference type="PROSITE" id="PS50949"/>
    </source>
</evidence>
<dbReference type="Gene3D" id="1.10.10.10">
    <property type="entry name" value="Winged helix-like DNA-binding domain superfamily/Winged helix DNA-binding domain"/>
    <property type="match status" value="1"/>
</dbReference>
<dbReference type="SMART" id="SM00345">
    <property type="entry name" value="HTH_GNTR"/>
    <property type="match status" value="1"/>
</dbReference>
<evidence type="ECO:0000256" key="4">
    <source>
        <dbReference type="ARBA" id="ARBA00023125"/>
    </source>
</evidence>
<evidence type="ECO:0000313" key="8">
    <source>
        <dbReference type="Proteomes" id="UP000467305"/>
    </source>
</evidence>
<dbReference type="OrthoDB" id="594134at2"/>
<dbReference type="SUPFAM" id="SSF53383">
    <property type="entry name" value="PLP-dependent transferases"/>
    <property type="match status" value="1"/>
</dbReference>
<organism evidence="7 8">
    <name type="scientific">Tenacibaculum aiptasiae</name>
    <dbReference type="NCBI Taxonomy" id="426481"/>
    <lineage>
        <taxon>Bacteria</taxon>
        <taxon>Pseudomonadati</taxon>
        <taxon>Bacteroidota</taxon>
        <taxon>Flavobacteriia</taxon>
        <taxon>Flavobacteriales</taxon>
        <taxon>Flavobacteriaceae</taxon>
        <taxon>Tenacibaculum</taxon>
    </lineage>
</organism>
<dbReference type="InterPro" id="IPR036388">
    <property type="entry name" value="WH-like_DNA-bd_sf"/>
</dbReference>
<name>A0A7J5APM5_9FLAO</name>
<comment type="similarity">
    <text evidence="1">In the C-terminal section; belongs to the class-I pyridoxal-phosphate-dependent aminotransferase family.</text>
</comment>
<gene>
    <name evidence="7" type="ORF">F7018_04410</name>
</gene>
<dbReference type="InterPro" id="IPR015421">
    <property type="entry name" value="PyrdxlP-dep_Trfase_major"/>
</dbReference>
<keyword evidence="8" id="KW-1185">Reference proteome</keyword>
<keyword evidence="2" id="KW-0663">Pyridoxal phosphate</keyword>
<keyword evidence="4" id="KW-0238">DNA-binding</keyword>